<protein>
    <submittedName>
        <fullName evidence="1">Uncharacterized protein</fullName>
    </submittedName>
</protein>
<accession>A0AAV4UJ21</accession>
<comment type="caution">
    <text evidence="1">The sequence shown here is derived from an EMBL/GenBank/DDBJ whole genome shotgun (WGS) entry which is preliminary data.</text>
</comment>
<gene>
    <name evidence="1" type="ORF">CEXT_383881</name>
</gene>
<reference evidence="1 2" key="1">
    <citation type="submission" date="2021-06" db="EMBL/GenBank/DDBJ databases">
        <title>Caerostris extrusa draft genome.</title>
        <authorList>
            <person name="Kono N."/>
            <person name="Arakawa K."/>
        </authorList>
    </citation>
    <scope>NUCLEOTIDE SEQUENCE [LARGE SCALE GENOMIC DNA]</scope>
</reference>
<sequence length="119" mass="13514">MCQKKILCMLRNKFWGCHFEIHILVLKKNNAASQQLVQDFCTITFVHVLEENTSLACRKVMQHLIRYTRTKAMEVGLRSRTLCRVFVISSVISVDASVICFICPNCTLTCLVSDACVAI</sequence>
<proteinExistence type="predicted"/>
<keyword evidence="2" id="KW-1185">Reference proteome</keyword>
<evidence type="ECO:0000313" key="1">
    <source>
        <dbReference type="EMBL" id="GIY57747.1"/>
    </source>
</evidence>
<dbReference type="Proteomes" id="UP001054945">
    <property type="component" value="Unassembled WGS sequence"/>
</dbReference>
<organism evidence="1 2">
    <name type="scientific">Caerostris extrusa</name>
    <name type="common">Bark spider</name>
    <name type="synonym">Caerostris bankana</name>
    <dbReference type="NCBI Taxonomy" id="172846"/>
    <lineage>
        <taxon>Eukaryota</taxon>
        <taxon>Metazoa</taxon>
        <taxon>Ecdysozoa</taxon>
        <taxon>Arthropoda</taxon>
        <taxon>Chelicerata</taxon>
        <taxon>Arachnida</taxon>
        <taxon>Araneae</taxon>
        <taxon>Araneomorphae</taxon>
        <taxon>Entelegynae</taxon>
        <taxon>Araneoidea</taxon>
        <taxon>Araneidae</taxon>
        <taxon>Caerostris</taxon>
    </lineage>
</organism>
<dbReference type="EMBL" id="BPLR01012955">
    <property type="protein sequence ID" value="GIY57747.1"/>
    <property type="molecule type" value="Genomic_DNA"/>
</dbReference>
<name>A0AAV4UJ21_CAEEX</name>
<evidence type="ECO:0000313" key="2">
    <source>
        <dbReference type="Proteomes" id="UP001054945"/>
    </source>
</evidence>
<dbReference type="AlphaFoldDB" id="A0AAV4UJ21"/>